<accession>A0A1H2AMZ5</accession>
<gene>
    <name evidence="1" type="ORF">SAMN04489716_3964</name>
</gene>
<evidence type="ECO:0000313" key="2">
    <source>
        <dbReference type="Proteomes" id="UP000198688"/>
    </source>
</evidence>
<dbReference type="Proteomes" id="UP000198688">
    <property type="component" value="Chromosome I"/>
</dbReference>
<dbReference type="AlphaFoldDB" id="A0A1H2AMZ5"/>
<sequence>MQVNAATFSESNSHAAYSRLAAARAQLITDQIPTAAHSKVITADRAAVADAEAEVVRIEAEVSRAGAMQAGENASFLRSGRFMDVYA</sequence>
<name>A0A1H2AMZ5_9ACTN</name>
<reference evidence="1 2" key="1">
    <citation type="submission" date="2016-10" db="EMBL/GenBank/DDBJ databases">
        <authorList>
            <person name="de Groot N.N."/>
        </authorList>
    </citation>
    <scope>NUCLEOTIDE SEQUENCE [LARGE SCALE GENOMIC DNA]</scope>
    <source>
        <strain evidence="1 2">DSM 43941</strain>
    </source>
</reference>
<dbReference type="EMBL" id="LT629758">
    <property type="protein sequence ID" value="SDT47224.1"/>
    <property type="molecule type" value="Genomic_DNA"/>
</dbReference>
<proteinExistence type="predicted"/>
<organism evidence="1 2">
    <name type="scientific">Actinoplanes derwentensis</name>
    <dbReference type="NCBI Taxonomy" id="113562"/>
    <lineage>
        <taxon>Bacteria</taxon>
        <taxon>Bacillati</taxon>
        <taxon>Actinomycetota</taxon>
        <taxon>Actinomycetes</taxon>
        <taxon>Micromonosporales</taxon>
        <taxon>Micromonosporaceae</taxon>
        <taxon>Actinoplanes</taxon>
    </lineage>
</organism>
<protein>
    <submittedName>
        <fullName evidence="1">Uncharacterized protein</fullName>
    </submittedName>
</protein>
<keyword evidence="2" id="KW-1185">Reference proteome</keyword>
<dbReference type="RefSeq" id="WP_092545998.1">
    <property type="nucleotide sequence ID" value="NZ_BOMJ01000077.1"/>
</dbReference>
<evidence type="ECO:0000313" key="1">
    <source>
        <dbReference type="EMBL" id="SDT47224.1"/>
    </source>
</evidence>